<dbReference type="NCBIfam" id="TIGR04183">
    <property type="entry name" value="Por_Secre_tail"/>
    <property type="match status" value="1"/>
</dbReference>
<evidence type="ECO:0000313" key="2">
    <source>
        <dbReference type="EMBL" id="TGD81467.1"/>
    </source>
</evidence>
<evidence type="ECO:0000259" key="1">
    <source>
        <dbReference type="PROSITE" id="PS50835"/>
    </source>
</evidence>
<dbReference type="OrthoDB" id="864963at2"/>
<dbReference type="EMBL" id="SRKZ01000002">
    <property type="protein sequence ID" value="TGD81467.1"/>
    <property type="molecule type" value="Genomic_DNA"/>
</dbReference>
<dbReference type="Pfam" id="PF18962">
    <property type="entry name" value="Por_Secre_tail"/>
    <property type="match status" value="1"/>
</dbReference>
<gene>
    <name evidence="2" type="ORF">EU557_07870</name>
</gene>
<dbReference type="Proteomes" id="UP000298284">
    <property type="component" value="Unassembled WGS sequence"/>
</dbReference>
<dbReference type="InterPro" id="IPR007110">
    <property type="entry name" value="Ig-like_dom"/>
</dbReference>
<reference evidence="2 3" key="1">
    <citation type="submission" date="2019-04" db="EMBL/GenBank/DDBJ databases">
        <authorList>
            <person name="Feng G."/>
            <person name="Zhang J."/>
            <person name="Zhu H."/>
        </authorList>
    </citation>
    <scope>NUCLEOTIDE SEQUENCE [LARGE SCALE GENOMIC DNA]</scope>
    <source>
        <strain evidence="2 3">JCM 19491</strain>
    </source>
</reference>
<dbReference type="InterPro" id="IPR026444">
    <property type="entry name" value="Secre_tail"/>
</dbReference>
<organism evidence="2 3">
    <name type="scientific">Hymenobacter wooponensis</name>
    <dbReference type="NCBI Taxonomy" id="1525360"/>
    <lineage>
        <taxon>Bacteria</taxon>
        <taxon>Pseudomonadati</taxon>
        <taxon>Bacteroidota</taxon>
        <taxon>Cytophagia</taxon>
        <taxon>Cytophagales</taxon>
        <taxon>Hymenobacteraceae</taxon>
        <taxon>Hymenobacter</taxon>
    </lineage>
</organism>
<name>A0A4Z0MQG7_9BACT</name>
<accession>A0A4Z0MQG7</accession>
<dbReference type="PROSITE" id="PS50835">
    <property type="entry name" value="IG_LIKE"/>
    <property type="match status" value="1"/>
</dbReference>
<evidence type="ECO:0000313" key="3">
    <source>
        <dbReference type="Proteomes" id="UP000298284"/>
    </source>
</evidence>
<sequence length="478" mass="49421">MTTGAVLSSTTATLTVAPATTTLYKVTAVTTDCSTVTQEVTVAVQAPTISVSPSSTICSGSSTVLTASSDNPSTTYRWVNKNAPATTLSTAASYTASPGATTTYQVIATTCGSSQTTDVTVTVTNTATLQINPAAPTICAGNSTTLTAVSNVSGATYKWYEGSTSSTVISTNSTLTVAPASTTTYRVEAVTSCGSTTQSVSVSVTPAVAVTPVAVTITKGSTATLTASGSVNGVYTWTATANGKTTPITSTSATITVAPEAATTVYTVTGTNTNNCSNTAQATVTMPGGVLPVELINFTAKWNGKHVLLNWSTASEKNNAYFEVERSLDGTAFEVIEKRVGAGTTSTFTSYQFSDVSVAQLATSLVYYRLRQVDITGEATYSMIRAVQVTNPSNVFKVGVFPNPYEQTLAVQFTTQQAGAVTVTLRNMLGQVVLSKSLISGVGNQELSLPQAANLPSGVYYLTIRQGSQQQVVKVSHQ</sequence>
<dbReference type="Pfam" id="PF19081">
    <property type="entry name" value="Ig_7"/>
    <property type="match status" value="2"/>
</dbReference>
<keyword evidence="3" id="KW-1185">Reference proteome</keyword>
<protein>
    <submittedName>
        <fullName evidence="2">T9SS type A sorting domain-containing protein</fullName>
    </submittedName>
</protein>
<comment type="caution">
    <text evidence="2">The sequence shown here is derived from an EMBL/GenBank/DDBJ whole genome shotgun (WGS) entry which is preliminary data.</text>
</comment>
<dbReference type="InterPro" id="IPR044023">
    <property type="entry name" value="Ig_7"/>
</dbReference>
<feature type="domain" description="Ig-like" evidence="1">
    <location>
        <begin position="84"/>
        <end position="203"/>
    </location>
</feature>
<dbReference type="AlphaFoldDB" id="A0A4Z0MQG7"/>
<proteinExistence type="predicted"/>
<dbReference type="RefSeq" id="WP_135529848.1">
    <property type="nucleotide sequence ID" value="NZ_SRKZ01000002.1"/>
</dbReference>